<sequence length="307" mass="34076">MCERVLRPGLSPLVLSALVSAGAVADDDGVWGWEVSSAGKGVSVQEFTSWVISTVPGLGNCLSRYVQDRFRSSEADPAKSCFLQAGKLCFNWSSLHGKGLSRFWSCVEGYKGPALFSKAGSDNVDAGRKWGLGVLTEDGFENKDTFYGSSGFLCATYPIFRMLLPSGKEKNIMYCHLHTQLKTYEATPKPLGLAFGGSIGNERIFIDEDFSKVTIRHHAVDKTYQHGSLIPNQGYLPVEASVLDFEVWGLGGQTTKRQQDIFKKREDIFSGQRRKIDLAAFGNWEDSPEKMMMDMVSDPNKARREER</sequence>
<dbReference type="InterPro" id="IPR006571">
    <property type="entry name" value="TLDc_dom"/>
</dbReference>
<proteinExistence type="predicted"/>
<evidence type="ECO:0000313" key="1">
    <source>
        <dbReference type="EnsemblPlants" id="EMT31384"/>
    </source>
</evidence>
<dbReference type="ExpressionAtlas" id="M8CAN3">
    <property type="expression patterns" value="baseline"/>
</dbReference>
<dbReference type="EnsemblPlants" id="EMT31384">
    <property type="protein sequence ID" value="EMT31384"/>
    <property type="gene ID" value="F775_30158"/>
</dbReference>
<protein>
    <submittedName>
        <fullName evidence="1">Uncharacterized protein</fullName>
    </submittedName>
</protein>
<accession>M8CAN3</accession>
<name>M8CAN3_AEGTA</name>
<reference evidence="1" key="1">
    <citation type="submission" date="2015-06" db="UniProtKB">
        <authorList>
            <consortium name="EnsemblPlants"/>
        </authorList>
    </citation>
    <scope>IDENTIFICATION</scope>
</reference>
<dbReference type="PANTHER" id="PTHR23354">
    <property type="entry name" value="NUCLEOLAR PROTEIN 7/ESTROGEN RECEPTOR COACTIVATOR-RELATED"/>
    <property type="match status" value="1"/>
</dbReference>
<organism evidence="1">
    <name type="scientific">Aegilops tauschii</name>
    <name type="common">Tausch's goatgrass</name>
    <name type="synonym">Aegilops squarrosa</name>
    <dbReference type="NCBI Taxonomy" id="37682"/>
    <lineage>
        <taxon>Eukaryota</taxon>
        <taxon>Viridiplantae</taxon>
        <taxon>Streptophyta</taxon>
        <taxon>Embryophyta</taxon>
        <taxon>Tracheophyta</taxon>
        <taxon>Spermatophyta</taxon>
        <taxon>Magnoliopsida</taxon>
        <taxon>Liliopsida</taxon>
        <taxon>Poales</taxon>
        <taxon>Poaceae</taxon>
        <taxon>BOP clade</taxon>
        <taxon>Pooideae</taxon>
        <taxon>Triticodae</taxon>
        <taxon>Triticeae</taxon>
        <taxon>Triticinae</taxon>
        <taxon>Aegilops</taxon>
    </lineage>
</organism>
<dbReference type="AlphaFoldDB" id="M8CAN3"/>
<dbReference type="Pfam" id="PF07534">
    <property type="entry name" value="TLD"/>
    <property type="match status" value="1"/>
</dbReference>
<dbReference type="SMART" id="SM00584">
    <property type="entry name" value="TLDc"/>
    <property type="match status" value="1"/>
</dbReference>
<dbReference type="PANTHER" id="PTHR23354:SF104">
    <property type="entry name" value="TLD-DOMAIN CONTAINING NUCLEOLAR PROTEIN"/>
    <property type="match status" value="1"/>
</dbReference>